<dbReference type="PATRIC" id="fig|662479.7.peg.1047"/>
<protein>
    <recommendedName>
        <fullName evidence="3">DUF8070 domain-containing protein</fullName>
    </recommendedName>
</protein>
<evidence type="ECO:0000313" key="4">
    <source>
        <dbReference type="EMBL" id="ELZ96500.1"/>
    </source>
</evidence>
<evidence type="ECO:0000259" key="3">
    <source>
        <dbReference type="Pfam" id="PF26267"/>
    </source>
</evidence>
<organism evidence="4 5">
    <name type="scientific">Haloferax mucosum ATCC BAA-1512</name>
    <dbReference type="NCBI Taxonomy" id="662479"/>
    <lineage>
        <taxon>Archaea</taxon>
        <taxon>Methanobacteriati</taxon>
        <taxon>Methanobacteriota</taxon>
        <taxon>Stenosarchaea group</taxon>
        <taxon>Halobacteria</taxon>
        <taxon>Halobacteriales</taxon>
        <taxon>Haloferacaceae</taxon>
        <taxon>Haloferax</taxon>
    </lineage>
</organism>
<reference evidence="4 5" key="1">
    <citation type="journal article" date="2014" name="PLoS Genet.">
        <title>Phylogenetically driven sequencing of extremely halophilic archaea reveals strategies for static and dynamic osmo-response.</title>
        <authorList>
            <person name="Becker E.A."/>
            <person name="Seitzer P.M."/>
            <person name="Tritt A."/>
            <person name="Larsen D."/>
            <person name="Krusor M."/>
            <person name="Yao A.I."/>
            <person name="Wu D."/>
            <person name="Madern D."/>
            <person name="Eisen J.A."/>
            <person name="Darling A.E."/>
            <person name="Facciotti M.T."/>
        </authorList>
    </citation>
    <scope>NUCLEOTIDE SEQUENCE [LARGE SCALE GENOMIC DNA]</scope>
    <source>
        <strain evidence="4 5">ATCC BAA-1512</strain>
    </source>
</reference>
<feature type="transmembrane region" description="Helical" evidence="2">
    <location>
        <begin position="56"/>
        <end position="79"/>
    </location>
</feature>
<dbReference type="Pfam" id="PF26267">
    <property type="entry name" value="DUF8070"/>
    <property type="match status" value="1"/>
</dbReference>
<proteinExistence type="predicted"/>
<sequence length="84" mass="8700">MYMVLLVGTGLLLVAAGGGAVGQMGVSQTEHAGETGGREAAPSTPGLKSTLNTDTSLRVSLLFYGFGIFLWSLIVLTTLRDTLV</sequence>
<keyword evidence="2" id="KW-0812">Transmembrane</keyword>
<dbReference type="InterPro" id="IPR058383">
    <property type="entry name" value="DUF8070"/>
</dbReference>
<keyword evidence="2" id="KW-1133">Transmembrane helix</keyword>
<comment type="caution">
    <text evidence="4">The sequence shown here is derived from an EMBL/GenBank/DDBJ whole genome shotgun (WGS) entry which is preliminary data.</text>
</comment>
<keyword evidence="5" id="KW-1185">Reference proteome</keyword>
<evidence type="ECO:0000256" key="2">
    <source>
        <dbReference type="SAM" id="Phobius"/>
    </source>
</evidence>
<accession>M0IID6</accession>
<keyword evidence="2" id="KW-0472">Membrane</keyword>
<feature type="domain" description="DUF8070" evidence="3">
    <location>
        <begin position="1"/>
        <end position="83"/>
    </location>
</feature>
<gene>
    <name evidence="4" type="ORF">C440_05113</name>
</gene>
<dbReference type="EMBL" id="AOLN01000007">
    <property type="protein sequence ID" value="ELZ96500.1"/>
    <property type="molecule type" value="Genomic_DNA"/>
</dbReference>
<dbReference type="Proteomes" id="UP000011550">
    <property type="component" value="Unassembled WGS sequence"/>
</dbReference>
<feature type="region of interest" description="Disordered" evidence="1">
    <location>
        <begin position="27"/>
        <end position="49"/>
    </location>
</feature>
<name>M0IID6_9EURY</name>
<dbReference type="AlphaFoldDB" id="M0IID6"/>
<evidence type="ECO:0000313" key="5">
    <source>
        <dbReference type="Proteomes" id="UP000011550"/>
    </source>
</evidence>
<evidence type="ECO:0000256" key="1">
    <source>
        <dbReference type="SAM" id="MobiDB-lite"/>
    </source>
</evidence>